<feature type="signal peptide" evidence="1">
    <location>
        <begin position="1"/>
        <end position="23"/>
    </location>
</feature>
<sequence length="379" mass="42543">MNHSMFRLFMTCLLIGMILTGCATELEPKTVIIPEAEPSSEPINKEFAVNKIYKLSTTRDGPEEYRGDNNFLGWNDNNQLVETIRIGSVRSIARVDFQSGAAQEIKNLPETAQCISLSPDGVQLAYFTDEGLHKLMLVNLLDQTETSLWDKKDSGNKDCTLHWSANSQYLSFVTLDKGELDPRIHRYDVKQKGTSVFSIPGWTVSNSKLGEISDEGERALITKHVKNDTYLVSGRITDSGFIQEYEHPLGGGQAFSYLNSNQILFASADGSLILYDLRNSTTMTLMEHIGTFQLSKDHKYIVYAKEQGDIYAAKFQGNSLVNEKLLYKGWTPDHMQWSPDNKKIVFMNRSHPTEVTSKPLSAPAPAPDRDYDALLIALQ</sequence>
<protein>
    <submittedName>
        <fullName evidence="2">WD40 repeat protein</fullName>
    </submittedName>
</protein>
<comment type="caution">
    <text evidence="2">The sequence shown here is derived from an EMBL/GenBank/DDBJ whole genome shotgun (WGS) entry which is preliminary data.</text>
</comment>
<keyword evidence="3" id="KW-1185">Reference proteome</keyword>
<dbReference type="Proteomes" id="UP001267290">
    <property type="component" value="Unassembled WGS sequence"/>
</dbReference>
<name>A0ABU1NU32_9BACL</name>
<evidence type="ECO:0000256" key="1">
    <source>
        <dbReference type="SAM" id="SignalP"/>
    </source>
</evidence>
<dbReference type="Gene3D" id="2.140.10.30">
    <property type="entry name" value="Dipeptidylpeptidase IV, N-terminal domain"/>
    <property type="match status" value="1"/>
</dbReference>
<dbReference type="Gene3D" id="2.120.10.30">
    <property type="entry name" value="TolB, C-terminal domain"/>
    <property type="match status" value="1"/>
</dbReference>
<organism evidence="2 3">
    <name type="scientific">Paenibacillus qinlingensis</name>
    <dbReference type="NCBI Taxonomy" id="1837343"/>
    <lineage>
        <taxon>Bacteria</taxon>
        <taxon>Bacillati</taxon>
        <taxon>Bacillota</taxon>
        <taxon>Bacilli</taxon>
        <taxon>Bacillales</taxon>
        <taxon>Paenibacillaceae</taxon>
        <taxon>Paenibacillus</taxon>
    </lineage>
</organism>
<dbReference type="InterPro" id="IPR011042">
    <property type="entry name" value="6-blade_b-propeller_TolB-like"/>
</dbReference>
<evidence type="ECO:0000313" key="2">
    <source>
        <dbReference type="EMBL" id="MDR6550342.1"/>
    </source>
</evidence>
<evidence type="ECO:0000313" key="3">
    <source>
        <dbReference type="Proteomes" id="UP001267290"/>
    </source>
</evidence>
<dbReference type="SUPFAM" id="SSF82171">
    <property type="entry name" value="DPP6 N-terminal domain-like"/>
    <property type="match status" value="1"/>
</dbReference>
<dbReference type="RefSeq" id="WP_310224918.1">
    <property type="nucleotide sequence ID" value="NZ_JAVDSB010000001.1"/>
</dbReference>
<dbReference type="PANTHER" id="PTHR36842:SF1">
    <property type="entry name" value="PROTEIN TOLB"/>
    <property type="match status" value="1"/>
</dbReference>
<gene>
    <name evidence="2" type="ORF">J2736_001525</name>
</gene>
<dbReference type="PANTHER" id="PTHR36842">
    <property type="entry name" value="PROTEIN TOLB HOMOLOG"/>
    <property type="match status" value="1"/>
</dbReference>
<keyword evidence="1" id="KW-0732">Signal</keyword>
<proteinExistence type="predicted"/>
<dbReference type="PROSITE" id="PS51257">
    <property type="entry name" value="PROKAR_LIPOPROTEIN"/>
    <property type="match status" value="1"/>
</dbReference>
<accession>A0ABU1NU32</accession>
<feature type="chain" id="PRO_5045252663" evidence="1">
    <location>
        <begin position="24"/>
        <end position="379"/>
    </location>
</feature>
<dbReference type="EMBL" id="JAVDSB010000001">
    <property type="protein sequence ID" value="MDR6550342.1"/>
    <property type="molecule type" value="Genomic_DNA"/>
</dbReference>
<reference evidence="2 3" key="1">
    <citation type="submission" date="2023-07" db="EMBL/GenBank/DDBJ databases">
        <title>Sorghum-associated microbial communities from plants grown in Nebraska, USA.</title>
        <authorList>
            <person name="Schachtman D."/>
        </authorList>
    </citation>
    <scope>NUCLEOTIDE SEQUENCE [LARGE SCALE GENOMIC DNA]</scope>
    <source>
        <strain evidence="2 3">CC258</strain>
    </source>
</reference>